<evidence type="ECO:0000313" key="2">
    <source>
        <dbReference type="Proteomes" id="UP000789752"/>
    </source>
</evidence>
<dbReference type="Proteomes" id="UP000789752">
    <property type="component" value="Unassembled WGS sequence"/>
</dbReference>
<accession>A0ABM8UB79</accession>
<gene>
    <name evidence="1" type="ORF">R54767_05215</name>
</gene>
<evidence type="ECO:0008006" key="3">
    <source>
        <dbReference type="Google" id="ProtNLM"/>
    </source>
</evidence>
<name>A0ABM8UB79_9BURK</name>
<protein>
    <recommendedName>
        <fullName evidence="3">Apea-like HEPN domain-containing protein</fullName>
    </recommendedName>
</protein>
<proteinExistence type="predicted"/>
<organism evidence="1 2">
    <name type="scientific">Paraburkholderia gardini</name>
    <dbReference type="NCBI Taxonomy" id="2823469"/>
    <lineage>
        <taxon>Bacteria</taxon>
        <taxon>Pseudomonadati</taxon>
        <taxon>Pseudomonadota</taxon>
        <taxon>Betaproteobacteria</taxon>
        <taxon>Burkholderiales</taxon>
        <taxon>Burkholderiaceae</taxon>
        <taxon>Paraburkholderia</taxon>
    </lineage>
</organism>
<reference evidence="1 2" key="1">
    <citation type="submission" date="2021-04" db="EMBL/GenBank/DDBJ databases">
        <authorList>
            <person name="Vanwijnsberghe S."/>
        </authorList>
    </citation>
    <scope>NUCLEOTIDE SEQUENCE [LARGE SCALE GENOMIC DNA]</scope>
    <source>
        <strain evidence="1 2">LMG 32171</strain>
    </source>
</reference>
<comment type="caution">
    <text evidence="1">The sequence shown here is derived from an EMBL/GenBank/DDBJ whole genome shotgun (WGS) entry which is preliminary data.</text>
</comment>
<dbReference type="EMBL" id="CAJQYY010000049">
    <property type="protein sequence ID" value="CAG4925635.1"/>
    <property type="molecule type" value="Genomic_DNA"/>
</dbReference>
<sequence length="312" mass="36057">MGNLYKSTLKSGSIMSGHYRYSDVFQIIESTKKSSIGNGKYLDIEYNQAYANVYSNRAETNDPDKAFHENRMRERAHLDFLKELLSLLSIVTNQYYDLDFDGARNIRPSDQEKIDAFSDTSSSLEIRKDSGRIVQKQNFTMSFVSIHPAADDFFKNYFQLDSEARSRYNASIFLYQGMRKIFLTSASMAIIGLISSIENLMDFESKKSDKRPGQCEKCNQPIYSISKRFKEFMQRFSEFNLENPNSLLNKFYSRRSSISHAGGILEIDRLLSKFSMAEHSEFTEIETHVRIALFNYLLKYDFGNEAIATQSD</sequence>
<keyword evidence="2" id="KW-1185">Reference proteome</keyword>
<evidence type="ECO:0000313" key="1">
    <source>
        <dbReference type="EMBL" id="CAG4925635.1"/>
    </source>
</evidence>